<evidence type="ECO:0000313" key="2">
    <source>
        <dbReference type="EMBL" id="KIK79061.1"/>
    </source>
</evidence>
<organism evidence="2 3">
    <name type="scientific">Paxillus rubicundulus Ve08.2h10</name>
    <dbReference type="NCBI Taxonomy" id="930991"/>
    <lineage>
        <taxon>Eukaryota</taxon>
        <taxon>Fungi</taxon>
        <taxon>Dikarya</taxon>
        <taxon>Basidiomycota</taxon>
        <taxon>Agaricomycotina</taxon>
        <taxon>Agaricomycetes</taxon>
        <taxon>Agaricomycetidae</taxon>
        <taxon>Boletales</taxon>
        <taxon>Paxilineae</taxon>
        <taxon>Paxillaceae</taxon>
        <taxon>Paxillus</taxon>
    </lineage>
</organism>
<dbReference type="EMBL" id="KN826387">
    <property type="protein sequence ID" value="KIK79061.1"/>
    <property type="molecule type" value="Genomic_DNA"/>
</dbReference>
<gene>
    <name evidence="2" type="ORF">PAXRUDRAFT_834281</name>
</gene>
<feature type="region of interest" description="Disordered" evidence="1">
    <location>
        <begin position="1"/>
        <end position="20"/>
    </location>
</feature>
<evidence type="ECO:0000313" key="3">
    <source>
        <dbReference type="Proteomes" id="UP000054538"/>
    </source>
</evidence>
<proteinExistence type="predicted"/>
<reference evidence="2 3" key="1">
    <citation type="submission" date="2014-04" db="EMBL/GenBank/DDBJ databases">
        <authorList>
            <consortium name="DOE Joint Genome Institute"/>
            <person name="Kuo A."/>
            <person name="Kohler A."/>
            <person name="Jargeat P."/>
            <person name="Nagy L.G."/>
            <person name="Floudas D."/>
            <person name="Copeland A."/>
            <person name="Barry K.W."/>
            <person name="Cichocki N."/>
            <person name="Veneault-Fourrey C."/>
            <person name="LaButti K."/>
            <person name="Lindquist E.A."/>
            <person name="Lipzen A."/>
            <person name="Lundell T."/>
            <person name="Morin E."/>
            <person name="Murat C."/>
            <person name="Sun H."/>
            <person name="Tunlid A."/>
            <person name="Henrissat B."/>
            <person name="Grigoriev I.V."/>
            <person name="Hibbett D.S."/>
            <person name="Martin F."/>
            <person name="Nordberg H.P."/>
            <person name="Cantor M.N."/>
            <person name="Hua S.X."/>
        </authorList>
    </citation>
    <scope>NUCLEOTIDE SEQUENCE [LARGE SCALE GENOMIC DNA]</scope>
    <source>
        <strain evidence="2 3">Ve08.2h10</strain>
    </source>
</reference>
<sequence>MASQHHTREPSFPSLPDSADFSEGLFSGQRLNIDIIDPSLSSLAINEKLNNDQTPL</sequence>
<reference evidence="3" key="2">
    <citation type="submission" date="2015-01" db="EMBL/GenBank/DDBJ databases">
        <title>Evolutionary Origins and Diversification of the Mycorrhizal Mutualists.</title>
        <authorList>
            <consortium name="DOE Joint Genome Institute"/>
            <consortium name="Mycorrhizal Genomics Consortium"/>
            <person name="Kohler A."/>
            <person name="Kuo A."/>
            <person name="Nagy L.G."/>
            <person name="Floudas D."/>
            <person name="Copeland A."/>
            <person name="Barry K.W."/>
            <person name="Cichocki N."/>
            <person name="Veneault-Fourrey C."/>
            <person name="LaButti K."/>
            <person name="Lindquist E.A."/>
            <person name="Lipzen A."/>
            <person name="Lundell T."/>
            <person name="Morin E."/>
            <person name="Murat C."/>
            <person name="Riley R."/>
            <person name="Ohm R."/>
            <person name="Sun H."/>
            <person name="Tunlid A."/>
            <person name="Henrissat B."/>
            <person name="Grigoriev I.V."/>
            <person name="Hibbett D.S."/>
            <person name="Martin F."/>
        </authorList>
    </citation>
    <scope>NUCLEOTIDE SEQUENCE [LARGE SCALE GENOMIC DNA]</scope>
    <source>
        <strain evidence="3">Ve08.2h10</strain>
    </source>
</reference>
<dbReference type="Proteomes" id="UP000054538">
    <property type="component" value="Unassembled WGS sequence"/>
</dbReference>
<keyword evidence="3" id="KW-1185">Reference proteome</keyword>
<dbReference type="AlphaFoldDB" id="A0A0D0D5Z3"/>
<evidence type="ECO:0000256" key="1">
    <source>
        <dbReference type="SAM" id="MobiDB-lite"/>
    </source>
</evidence>
<protein>
    <submittedName>
        <fullName evidence="2">Uncharacterized protein</fullName>
    </submittedName>
</protein>
<dbReference type="InParanoid" id="A0A0D0D5Z3"/>
<dbReference type="HOGENOM" id="CLU_3014815_0_0_1"/>
<name>A0A0D0D5Z3_9AGAM</name>
<accession>A0A0D0D5Z3</accession>